<feature type="transmembrane region" description="Helical" evidence="8">
    <location>
        <begin position="1370"/>
        <end position="1388"/>
    </location>
</feature>
<dbReference type="SUPFAM" id="SSF90123">
    <property type="entry name" value="ABC transporter transmembrane region"/>
    <property type="match status" value="4"/>
</dbReference>
<dbReference type="InterPro" id="IPR017871">
    <property type="entry name" value="ABC_transporter-like_CS"/>
</dbReference>
<keyword evidence="3 8" id="KW-0812">Transmembrane</keyword>
<dbReference type="InterPro" id="IPR044746">
    <property type="entry name" value="ABCC_6TM_D1"/>
</dbReference>
<dbReference type="PANTHER" id="PTHR24223:SF415">
    <property type="entry name" value="FI20190P1"/>
    <property type="match status" value="1"/>
</dbReference>
<evidence type="ECO:0000256" key="4">
    <source>
        <dbReference type="ARBA" id="ARBA00022741"/>
    </source>
</evidence>
<evidence type="ECO:0000313" key="12">
    <source>
        <dbReference type="Proteomes" id="UP000007266"/>
    </source>
</evidence>
<feature type="transmembrane region" description="Helical" evidence="8">
    <location>
        <begin position="93"/>
        <end position="119"/>
    </location>
</feature>
<feature type="transmembrane region" description="Helical" evidence="8">
    <location>
        <begin position="235"/>
        <end position="254"/>
    </location>
</feature>
<evidence type="ECO:0000313" key="11">
    <source>
        <dbReference type="EMBL" id="EFA04472.2"/>
    </source>
</evidence>
<dbReference type="eggNOG" id="KOG0054">
    <property type="taxonomic scope" value="Eukaryota"/>
</dbReference>
<dbReference type="FunFam" id="1.20.1560.10:FF:000014">
    <property type="entry name" value="Multidrug resistance-associated protein member 4"/>
    <property type="match status" value="2"/>
</dbReference>
<feature type="transmembrane region" description="Helical" evidence="8">
    <location>
        <begin position="1497"/>
        <end position="1518"/>
    </location>
</feature>
<feature type="transmembrane region" description="Helical" evidence="8">
    <location>
        <begin position="2030"/>
        <end position="2054"/>
    </location>
</feature>
<evidence type="ECO:0000259" key="9">
    <source>
        <dbReference type="PROSITE" id="PS50893"/>
    </source>
</evidence>
<feature type="domain" description="ABC transmembrane type-1" evidence="10">
    <location>
        <begin position="1361"/>
        <end position="1636"/>
    </location>
</feature>
<dbReference type="SMART" id="SM00382">
    <property type="entry name" value="AAA"/>
    <property type="match status" value="4"/>
</dbReference>
<dbReference type="FunFam" id="1.20.1560.10:FF:000026">
    <property type="entry name" value="Multidrug resistance-associated protein lethal(2)03659"/>
    <property type="match status" value="2"/>
</dbReference>
<evidence type="ECO:0000256" key="5">
    <source>
        <dbReference type="ARBA" id="ARBA00022840"/>
    </source>
</evidence>
<dbReference type="CDD" id="cd03244">
    <property type="entry name" value="ABCC_MRP_domain2"/>
    <property type="match status" value="2"/>
</dbReference>
<dbReference type="Pfam" id="PF00005">
    <property type="entry name" value="ABC_tran"/>
    <property type="match status" value="4"/>
</dbReference>
<feature type="domain" description="ABC transmembrane type-1" evidence="10">
    <location>
        <begin position="2011"/>
        <end position="2272"/>
    </location>
</feature>
<evidence type="ECO:0000256" key="2">
    <source>
        <dbReference type="ARBA" id="ARBA00022448"/>
    </source>
</evidence>
<keyword evidence="6 8" id="KW-1133">Transmembrane helix</keyword>
<feature type="transmembrane region" description="Helical" evidence="8">
    <location>
        <begin position="2241"/>
        <end position="2260"/>
    </location>
</feature>
<dbReference type="CDD" id="cd18579">
    <property type="entry name" value="ABC_6TM_ABCC_D1"/>
    <property type="match status" value="2"/>
</dbReference>
<dbReference type="Gene3D" id="3.40.50.300">
    <property type="entry name" value="P-loop containing nucleotide triphosphate hydrolases"/>
    <property type="match status" value="4"/>
</dbReference>
<feature type="transmembrane region" description="Helical" evidence="8">
    <location>
        <begin position="856"/>
        <end position="876"/>
    </location>
</feature>
<feature type="domain" description="ABC transmembrane type-1" evidence="10">
    <location>
        <begin position="96"/>
        <end position="377"/>
    </location>
</feature>
<feature type="transmembrane region" description="Helical" evidence="8">
    <location>
        <begin position="319"/>
        <end position="342"/>
    </location>
</feature>
<feature type="transmembrane region" description="Helical" evidence="8">
    <location>
        <begin position="689"/>
        <end position="712"/>
    </location>
</feature>
<feature type="domain" description="ABC transporter" evidence="9">
    <location>
        <begin position="1036"/>
        <end position="1266"/>
    </location>
</feature>
<evidence type="ECO:0000256" key="6">
    <source>
        <dbReference type="ARBA" id="ARBA00022989"/>
    </source>
</evidence>
<dbReference type="FunFam" id="3.40.50.300:FF:003144">
    <property type="entry name" value="Putative multidrug resistance-associated protein lethal(2)03659-like Protein"/>
    <property type="match status" value="2"/>
</dbReference>
<dbReference type="CDD" id="cd03250">
    <property type="entry name" value="ABCC_MRP_domain1"/>
    <property type="match status" value="2"/>
</dbReference>
<name>D6WJN5_TRICA</name>
<reference evidence="11 12" key="2">
    <citation type="journal article" date="2010" name="Nucleic Acids Res.">
        <title>BeetleBase in 2010: revisions to provide comprehensive genomic information for Tribolium castaneum.</title>
        <authorList>
            <person name="Kim H.S."/>
            <person name="Murphy T."/>
            <person name="Xia J."/>
            <person name="Caragea D."/>
            <person name="Park Y."/>
            <person name="Beeman R.W."/>
            <person name="Lorenzen M.D."/>
            <person name="Butcher S."/>
            <person name="Manak J.R."/>
            <person name="Brown S.J."/>
        </authorList>
    </citation>
    <scope>GENOME REANNOTATION</scope>
    <source>
        <strain evidence="11 12">Georgia GA2</strain>
    </source>
</reference>
<dbReference type="PROSITE" id="PS50929">
    <property type="entry name" value="ABC_TM1F"/>
    <property type="match status" value="4"/>
</dbReference>
<dbReference type="InterPro" id="IPR003593">
    <property type="entry name" value="AAA+_ATPase"/>
</dbReference>
<feature type="transmembrane region" description="Helical" evidence="8">
    <location>
        <begin position="354"/>
        <end position="375"/>
    </location>
</feature>
<evidence type="ECO:0000256" key="3">
    <source>
        <dbReference type="ARBA" id="ARBA00022692"/>
    </source>
</evidence>
<feature type="transmembrane region" description="Helical" evidence="8">
    <location>
        <begin position="944"/>
        <end position="964"/>
    </location>
</feature>
<accession>D6WJN5</accession>
<dbReference type="InParanoid" id="D6WJN5"/>
<evidence type="ECO:0000256" key="8">
    <source>
        <dbReference type="SAM" id="Phobius"/>
    </source>
</evidence>
<sequence>MDAGYTLTLENPKRTANIISKLFFLWMVKLCYKGTKKGLEIADLYKTLSCDQSEKLTDELEKHWNEEVEKNKLKLQKPPSLTRAIVKTFLWKYMGFGILLFVQNIVFRAFQPVILAYFINLFSGEGQDNQNEMYIFGSVLVIQTFFIVITMHHIDLGQASIGMRIRVAVSSLIYRKMLKLNKRSLGSASAGQVVNLLSNDVNRFDFITLALHYLWIMPFQVVLVTYLIWREMGVSTLAGVLSMLCLTLPVQGYLGKLTSKLRLKTAQRTDYRVKLMNEIISGIQIIKMYAWEKPFEQIVKQARKHEIDVVTQASYLRGIYLSCMVFIERTTLFLTITCYVLLGNPITADKVFSIAQFYNILQLALAICYPMAITFGAETLVSIKRLCDFLVLEEKPQSQIERKAEQDIEFDNTSGAWNSDSLTLQNLDLFIPQGTLCAIVGPVGAGKSSILQMLLGELPPITGSIKVGGKISYASQEPWLFAATVRNNILFGREYDRALYREVVKVCALERDFKQFPQGDRTVVGERGVSLSGGQRARINLARAVYRGGDVYLLDDPLSAVDTHVGRHLFDECIVKYLRGKTRVLITHQLQYLKKADHIVVLNEGRIEAQGKFQELINSDLDFTKLLASQDETEKEETAKAPRKSSVVSHKSNVSESSEFFEPSDDMEDLDYSNSSPFKDYIKASGNKCAVFGLLLVLLLGQSACSAADYWVTFWTQQEAYRYLNSTQIIQKSENYSQLTDDILIDNQEVYLIKTEVAMYIYGGIIAFAIFFTLVRSFAFFKMAMTASKNLHGKMFHALLQAPMRFFDTNPSGRVLNRFSKDMGAIDEFLPRVLVEAIQILLVMSGILVMVTIANYYMVVAMVIIGLLFLKVRSWYVATAKDVKHLEGITKSNVYSHLNSSFSGITTIRAAEAEVMLAKEFDKHQDNHTSAWFLTIATRVCFGLWLDLLSIVFIFCVIFSFIVLNQFTQVSGSLVGLAISQSLILTGMLQFGMRQTAEVVNQLTSVERVMQYTKLDSEFTETKKTVSFPWPSKGMIEFQNLSLKYSEFDPPVLRHLNLTIAPGAKIGIVGRTGAGKSSLISALFRLAPIEGKILIDGIDTKTIDLNRLRKKISIIPQAPVLFSATLRYNLDPFQEFDDTKLWDVLEQVELKESIRHLDVPVSEGGSNFSLGQRQLLCLARAILRNNQILVLDEATANVDPRWTDALIQQTIRQKFHNCTVLTIAHRLNTIMDSDRVLVMDSGKVAEFDHPHLLLQDEDGHFAKMVAETGPAMTQQLKQIAHDCTISKLFFLWIIPLYRKIIKNGLQICDLCKILESDESEKVSDKLENNWNKELLRAKLKNGQPSLLKAIGATFFWKYMSFGAVLFIQHVFLRSFQPIVLSYLISLFGQTDPNHTAMYVSSGILVTLSLLIVLSMHQVNFGHASIGMRIRIAISALVYRKTLRLNRRSLNQTSIGQIVNLLSNDVTRFDLVVLTLHYLWILPFQVSIITFLCWSQVGISSLVGVVSIALLSLPVQGYLGKLTSNYRVKVAQKTDHRVTLMNEIVSGIQVIKMYGWEKPFEHIVRLARSQEVKALTITSYLRGIYLSAMIFVERTALFLTLSCYVFNGNTILAQHVFSISQFFNLLQLTMSIFYPLSISYGAEALVSIDRIQAFLQMEEVEPSKIETDFNHGVTLSNVNSQLLKNITFKIPQGTLCAIVGPVGSGKTSLLHLLLNESSSKCGKITLQGSISYAAQEPWLFASTIRKNILFGNKYDRHTYNKVVKVCALKKDFDQFPLSDKTLVGERGSALSGGQRARVNLARAVYKDSDIYLLDDPLSAVDAHVGNHLFEQCILKYLKGKTRILVTHQLQFLKRVDHIIVLKNGQIEAQGTYAELSHSKLDFPTGKRDEEVAKPDSDLHTLSDSFMLESTNYKNEVEDIESTGMSEGATSLIEYVMASGTLCQIFLVSLALLVCQTLCSGTDFWVTFWTQQEALRNITINETLTVPVTQTIDVFPHNDSLTDSYSYTYNDEKQIVKEVTVSKALIETRTALYVYLALIVVLIIVTFLRSILYFTLAMKASRNLHNNMFTTLLQAQMKFFNSNPSGRILNRFSKDMGAIDEILPKVLLEAIQITLTMCGILVMVIISNQYMIPVVILLGVVFSKIRSWFVTTTKNIKHLEGITKSPVFSHMNSSLYGITTIRACGAEEMLKKEFDRHQDVHTSSWFLLITTTSSFGLWLDLVCVAFIGFTSFSFILLNHYYQISGSLVGLAISQSLILTGMLQYGVRQSAEVVNQLTSVERILQYSEIEKEGPFNTSPEHRPPPFWPDKGQIELRDMSLHYSPAKPPVLKNITVKIAPGQKIGIVGRTGAGKSSLIAALFRLSDISGTIYIDGVDTKKLGVHDLRKKISIIPQVPVLFSSTVRYNLDPFGDFEDGKLWDVLDEVELKDSVVSLDAEVARDGGNFSVGQRQLICLARAILKNNKILVMDEATANTDDKTDALIQKMIRKRFKSCTVITVAHRLHTVMDSDRIIVMDDGRVVEFDHPYNLLQRPDTTFYKMVLETGLETSVYLEDMALDAFLNKQSIPSAKEQ</sequence>
<feature type="transmembrane region" description="Helical" evidence="8">
    <location>
        <begin position="970"/>
        <end position="989"/>
    </location>
</feature>
<keyword evidence="7 8" id="KW-0472">Membrane</keyword>
<dbReference type="NCBIfam" id="NF010167">
    <property type="entry name" value="PRK13648.1"/>
    <property type="match status" value="4"/>
</dbReference>
<keyword evidence="5" id="KW-0067">ATP-binding</keyword>
<feature type="transmembrane region" description="Helical" evidence="8">
    <location>
        <begin position="2215"/>
        <end position="2235"/>
    </location>
</feature>
<dbReference type="GO" id="GO:0005524">
    <property type="term" value="F:ATP binding"/>
    <property type="evidence" value="ECO:0007669"/>
    <property type="project" value="UniProtKB-KW"/>
</dbReference>
<feature type="transmembrane region" description="Helical" evidence="8">
    <location>
        <begin position="1395"/>
        <end position="1414"/>
    </location>
</feature>
<dbReference type="Gene3D" id="1.20.1560.10">
    <property type="entry name" value="ABC transporter type 1, transmembrane domain"/>
    <property type="match status" value="4"/>
</dbReference>
<feature type="domain" description="ABC transmembrane type-1" evidence="10">
    <location>
        <begin position="737"/>
        <end position="1001"/>
    </location>
</feature>
<keyword evidence="12" id="KW-1185">Reference proteome</keyword>
<dbReference type="InterPro" id="IPR011527">
    <property type="entry name" value="ABC1_TM_dom"/>
</dbReference>
<dbReference type="PANTHER" id="PTHR24223">
    <property type="entry name" value="ATP-BINDING CASSETTE SUB-FAMILY C"/>
    <property type="match status" value="1"/>
</dbReference>
<dbReference type="InterPro" id="IPR003439">
    <property type="entry name" value="ABC_transporter-like_ATP-bd"/>
</dbReference>
<dbReference type="OMA" id="VFELNWP"/>
<dbReference type="Pfam" id="PF00664">
    <property type="entry name" value="ABC_membrane"/>
    <property type="match status" value="4"/>
</dbReference>
<dbReference type="PROSITE" id="PS50893">
    <property type="entry name" value="ABC_TRANSPORTER_2"/>
    <property type="match status" value="4"/>
</dbReference>
<dbReference type="SUPFAM" id="SSF52540">
    <property type="entry name" value="P-loop containing nucleoside triphosphate hydrolases"/>
    <property type="match status" value="4"/>
</dbReference>
<comment type="subcellular location">
    <subcellularLocation>
        <location evidence="1">Membrane</location>
        <topology evidence="1">Multi-pass membrane protein</topology>
    </subcellularLocation>
</comment>
<dbReference type="InterPro" id="IPR036640">
    <property type="entry name" value="ABC1_TM_sf"/>
</dbReference>
<evidence type="ECO:0000256" key="1">
    <source>
        <dbReference type="ARBA" id="ARBA00004141"/>
    </source>
</evidence>
<keyword evidence="2" id="KW-0813">Transport</keyword>
<dbReference type="InterPro" id="IPR027417">
    <property type="entry name" value="P-loop_NTPase"/>
</dbReference>
<dbReference type="PROSITE" id="PS00211">
    <property type="entry name" value="ABC_TRANSPORTER_1"/>
    <property type="match status" value="4"/>
</dbReference>
<dbReference type="Proteomes" id="UP000007266">
    <property type="component" value="Linkage group 5"/>
</dbReference>
<organism evidence="11 12">
    <name type="scientific">Tribolium castaneum</name>
    <name type="common">Red flour beetle</name>
    <dbReference type="NCBI Taxonomy" id="7070"/>
    <lineage>
        <taxon>Eukaryota</taxon>
        <taxon>Metazoa</taxon>
        <taxon>Ecdysozoa</taxon>
        <taxon>Arthropoda</taxon>
        <taxon>Hexapoda</taxon>
        <taxon>Insecta</taxon>
        <taxon>Pterygota</taxon>
        <taxon>Neoptera</taxon>
        <taxon>Endopterygota</taxon>
        <taxon>Coleoptera</taxon>
        <taxon>Polyphaga</taxon>
        <taxon>Cucujiformia</taxon>
        <taxon>Tenebrionidae</taxon>
        <taxon>Tenebrionidae incertae sedis</taxon>
        <taxon>Tribolium</taxon>
    </lineage>
</organism>
<feature type="transmembrane region" description="Helical" evidence="8">
    <location>
        <begin position="759"/>
        <end position="781"/>
    </location>
</feature>
<dbReference type="GO" id="GO:0140359">
    <property type="term" value="F:ABC-type transporter activity"/>
    <property type="evidence" value="ECO:0000318"/>
    <property type="project" value="GO_Central"/>
</dbReference>
<feature type="domain" description="ABC transporter" evidence="9">
    <location>
        <begin position="1654"/>
        <end position="1887"/>
    </location>
</feature>
<feature type="transmembrane region" description="Helical" evidence="8">
    <location>
        <begin position="1470"/>
        <end position="1491"/>
    </location>
</feature>
<proteinExistence type="predicted"/>
<protein>
    <submittedName>
        <fullName evidence="11">Putative multidrug resistance-associated protein lethal(2)03659-like Protein</fullName>
    </submittedName>
</protein>
<dbReference type="GO" id="GO:0055085">
    <property type="term" value="P:transmembrane transport"/>
    <property type="evidence" value="ECO:0000318"/>
    <property type="project" value="GO_Central"/>
</dbReference>
<evidence type="ECO:0000256" key="7">
    <source>
        <dbReference type="ARBA" id="ARBA00023136"/>
    </source>
</evidence>
<dbReference type="STRING" id="7070.D6WJN5"/>
<dbReference type="HOGENOM" id="CLU_228044_0_0_1"/>
<dbReference type="FunFam" id="3.40.50.300:FF:000163">
    <property type="entry name" value="Multidrug resistance-associated protein member 4"/>
    <property type="match status" value="2"/>
</dbReference>
<feature type="transmembrane region" description="Helical" evidence="8">
    <location>
        <begin position="206"/>
        <end position="229"/>
    </location>
</feature>
<keyword evidence="4" id="KW-0547">Nucleotide-binding</keyword>
<dbReference type="EMBL" id="KQ971343">
    <property type="protein sequence ID" value="EFA04472.2"/>
    <property type="molecule type" value="Genomic_DNA"/>
</dbReference>
<dbReference type="GO" id="GO:0016020">
    <property type="term" value="C:membrane"/>
    <property type="evidence" value="ECO:0007669"/>
    <property type="project" value="UniProtKB-SubCell"/>
</dbReference>
<reference evidence="11 12" key="1">
    <citation type="journal article" date="2008" name="Nature">
        <title>The genome of the model beetle and pest Tribolium castaneum.</title>
        <authorList>
            <consortium name="Tribolium Genome Sequencing Consortium"/>
            <person name="Richards S."/>
            <person name="Gibbs R.A."/>
            <person name="Weinstock G.M."/>
            <person name="Brown S.J."/>
            <person name="Denell R."/>
            <person name="Beeman R.W."/>
            <person name="Gibbs R."/>
            <person name="Beeman R.W."/>
            <person name="Brown S.J."/>
            <person name="Bucher G."/>
            <person name="Friedrich M."/>
            <person name="Grimmelikhuijzen C.J."/>
            <person name="Klingler M."/>
            <person name="Lorenzen M."/>
            <person name="Richards S."/>
            <person name="Roth S."/>
            <person name="Schroder R."/>
            <person name="Tautz D."/>
            <person name="Zdobnov E.M."/>
            <person name="Muzny D."/>
            <person name="Gibbs R.A."/>
            <person name="Weinstock G.M."/>
            <person name="Attaway T."/>
            <person name="Bell S."/>
            <person name="Buhay C.J."/>
            <person name="Chandrabose M.N."/>
            <person name="Chavez D."/>
            <person name="Clerk-Blankenburg K.P."/>
            <person name="Cree A."/>
            <person name="Dao M."/>
            <person name="Davis C."/>
            <person name="Chacko J."/>
            <person name="Dinh H."/>
            <person name="Dugan-Rocha S."/>
            <person name="Fowler G."/>
            <person name="Garner T.T."/>
            <person name="Garnes J."/>
            <person name="Gnirke A."/>
            <person name="Hawes A."/>
            <person name="Hernandez J."/>
            <person name="Hines S."/>
            <person name="Holder M."/>
            <person name="Hume J."/>
            <person name="Jhangiani S.N."/>
            <person name="Joshi V."/>
            <person name="Khan Z.M."/>
            <person name="Jackson L."/>
            <person name="Kovar C."/>
            <person name="Kowis A."/>
            <person name="Lee S."/>
            <person name="Lewis L.R."/>
            <person name="Margolis J."/>
            <person name="Morgan M."/>
            <person name="Nazareth L.V."/>
            <person name="Nguyen N."/>
            <person name="Okwuonu G."/>
            <person name="Parker D."/>
            <person name="Richards S."/>
            <person name="Ruiz S.J."/>
            <person name="Santibanez J."/>
            <person name="Savard J."/>
            <person name="Scherer S.E."/>
            <person name="Schneider B."/>
            <person name="Sodergren E."/>
            <person name="Tautz D."/>
            <person name="Vattahil S."/>
            <person name="Villasana D."/>
            <person name="White C.S."/>
            <person name="Wright R."/>
            <person name="Park Y."/>
            <person name="Beeman R.W."/>
            <person name="Lord J."/>
            <person name="Oppert B."/>
            <person name="Lorenzen M."/>
            <person name="Brown S."/>
            <person name="Wang L."/>
            <person name="Savard J."/>
            <person name="Tautz D."/>
            <person name="Richards S."/>
            <person name="Weinstock G."/>
            <person name="Gibbs R.A."/>
            <person name="Liu Y."/>
            <person name="Worley K."/>
            <person name="Weinstock G."/>
            <person name="Elsik C.G."/>
            <person name="Reese J.T."/>
            <person name="Elhaik E."/>
            <person name="Landan G."/>
            <person name="Graur D."/>
            <person name="Arensburger P."/>
            <person name="Atkinson P."/>
            <person name="Beeman R.W."/>
            <person name="Beidler J."/>
            <person name="Brown S.J."/>
            <person name="Demuth J.P."/>
            <person name="Drury D.W."/>
            <person name="Du Y.Z."/>
            <person name="Fujiwara H."/>
            <person name="Lorenzen M."/>
            <person name="Maselli V."/>
            <person name="Osanai M."/>
            <person name="Park Y."/>
            <person name="Robertson H.M."/>
            <person name="Tu Z."/>
            <person name="Wang J.J."/>
            <person name="Wang S."/>
            <person name="Richards S."/>
            <person name="Song H."/>
            <person name="Zhang L."/>
            <person name="Sodergren E."/>
            <person name="Werner D."/>
            <person name="Stanke M."/>
            <person name="Morgenstern B."/>
            <person name="Solovyev V."/>
            <person name="Kosarev P."/>
            <person name="Brown G."/>
            <person name="Chen H.C."/>
            <person name="Ermolaeva O."/>
            <person name="Hlavina W."/>
            <person name="Kapustin Y."/>
            <person name="Kiryutin B."/>
            <person name="Kitts P."/>
            <person name="Maglott D."/>
            <person name="Pruitt K."/>
            <person name="Sapojnikov V."/>
            <person name="Souvorov A."/>
            <person name="Mackey A.J."/>
            <person name="Waterhouse R.M."/>
            <person name="Wyder S."/>
            <person name="Zdobnov E.M."/>
            <person name="Zdobnov E.M."/>
            <person name="Wyder S."/>
            <person name="Kriventseva E.V."/>
            <person name="Kadowaki T."/>
            <person name="Bork P."/>
            <person name="Aranda M."/>
            <person name="Bao R."/>
            <person name="Beermann A."/>
            <person name="Berns N."/>
            <person name="Bolognesi R."/>
            <person name="Bonneton F."/>
            <person name="Bopp D."/>
            <person name="Brown S.J."/>
            <person name="Bucher G."/>
            <person name="Butts T."/>
            <person name="Chaumot A."/>
            <person name="Denell R.E."/>
            <person name="Ferrier D.E."/>
            <person name="Friedrich M."/>
            <person name="Gordon C.M."/>
            <person name="Jindra M."/>
            <person name="Klingler M."/>
            <person name="Lan Q."/>
            <person name="Lattorff H.M."/>
            <person name="Laudet V."/>
            <person name="von Levetsow C."/>
            <person name="Liu Z."/>
            <person name="Lutz R."/>
            <person name="Lynch J.A."/>
            <person name="da Fonseca R.N."/>
            <person name="Posnien N."/>
            <person name="Reuter R."/>
            <person name="Roth S."/>
            <person name="Savard J."/>
            <person name="Schinko J.B."/>
            <person name="Schmitt C."/>
            <person name="Schoppmeier M."/>
            <person name="Schroder R."/>
            <person name="Shippy T.D."/>
            <person name="Simonnet F."/>
            <person name="Marques-Souza H."/>
            <person name="Tautz D."/>
            <person name="Tomoyasu Y."/>
            <person name="Trauner J."/>
            <person name="Van der Zee M."/>
            <person name="Vervoort M."/>
            <person name="Wittkopp N."/>
            <person name="Wimmer E.A."/>
            <person name="Yang X."/>
            <person name="Jones A.K."/>
            <person name="Sattelle D.B."/>
            <person name="Ebert P.R."/>
            <person name="Nelson D."/>
            <person name="Scott J.G."/>
            <person name="Beeman R.W."/>
            <person name="Muthukrishnan S."/>
            <person name="Kramer K.J."/>
            <person name="Arakane Y."/>
            <person name="Beeman R.W."/>
            <person name="Zhu Q."/>
            <person name="Hogenkamp D."/>
            <person name="Dixit R."/>
            <person name="Oppert B."/>
            <person name="Jiang H."/>
            <person name="Zou Z."/>
            <person name="Marshall J."/>
            <person name="Elpidina E."/>
            <person name="Vinokurov K."/>
            <person name="Oppert C."/>
            <person name="Zou Z."/>
            <person name="Evans J."/>
            <person name="Lu Z."/>
            <person name="Zhao P."/>
            <person name="Sumathipala N."/>
            <person name="Altincicek B."/>
            <person name="Vilcinskas A."/>
            <person name="Williams M."/>
            <person name="Hultmark D."/>
            <person name="Hetru C."/>
            <person name="Jiang H."/>
            <person name="Grimmelikhuijzen C.J."/>
            <person name="Hauser F."/>
            <person name="Cazzamali G."/>
            <person name="Williamson M."/>
            <person name="Park Y."/>
            <person name="Li B."/>
            <person name="Tanaka Y."/>
            <person name="Predel R."/>
            <person name="Neupert S."/>
            <person name="Schachtner J."/>
            <person name="Verleyen P."/>
            <person name="Raible F."/>
            <person name="Bork P."/>
            <person name="Friedrich M."/>
            <person name="Walden K.K."/>
            <person name="Robertson H.M."/>
            <person name="Angeli S."/>
            <person name="Foret S."/>
            <person name="Bucher G."/>
            <person name="Schuetz S."/>
            <person name="Maleszka R."/>
            <person name="Wimmer E.A."/>
            <person name="Beeman R.W."/>
            <person name="Lorenzen M."/>
            <person name="Tomoyasu Y."/>
            <person name="Miller S.C."/>
            <person name="Grossmann D."/>
            <person name="Bucher G."/>
        </authorList>
    </citation>
    <scope>NUCLEOTIDE SEQUENCE [LARGE SCALE GENOMIC DNA]</scope>
    <source>
        <strain evidence="11 12">Georgia GA2</strain>
    </source>
</reference>
<gene>
    <name evidence="11" type="primary">AUGUSTUS-3.0.2_14776</name>
    <name evidence="11" type="ORF">TcasGA2_TC014776</name>
</gene>
<feature type="domain" description="ABC transporter" evidence="9">
    <location>
        <begin position="408"/>
        <end position="629"/>
    </location>
</feature>
<dbReference type="GO" id="GO:0016887">
    <property type="term" value="F:ATP hydrolysis activity"/>
    <property type="evidence" value="ECO:0007669"/>
    <property type="project" value="InterPro"/>
</dbReference>
<feature type="transmembrane region" description="Helical" evidence="8">
    <location>
        <begin position="134"/>
        <end position="154"/>
    </location>
</feature>
<evidence type="ECO:0000259" key="10">
    <source>
        <dbReference type="PROSITE" id="PS50929"/>
    </source>
</evidence>
<feature type="domain" description="ABC transporter" evidence="9">
    <location>
        <begin position="2312"/>
        <end position="2539"/>
    </location>
</feature>
<dbReference type="InterPro" id="IPR050173">
    <property type="entry name" value="ABC_transporter_C-like"/>
</dbReference>